<dbReference type="EMBL" id="UGOB01000001">
    <property type="protein sequence ID" value="STX44058.1"/>
    <property type="molecule type" value="Genomic_DNA"/>
</dbReference>
<gene>
    <name evidence="3" type="primary">insF_1</name>
    <name evidence="2" type="synonym">insF_3</name>
    <name evidence="2" type="ORF">Lgra_1816</name>
    <name evidence="3" type="ORF">NCTC12388_01341</name>
</gene>
<dbReference type="InterPro" id="IPR012337">
    <property type="entry name" value="RNaseH-like_sf"/>
</dbReference>
<name>A0A378JA91_9GAMM</name>
<dbReference type="GO" id="GO:0015074">
    <property type="term" value="P:DNA integration"/>
    <property type="evidence" value="ECO:0007669"/>
    <property type="project" value="InterPro"/>
</dbReference>
<dbReference type="SUPFAM" id="SSF53098">
    <property type="entry name" value="Ribonuclease H-like"/>
    <property type="match status" value="1"/>
</dbReference>
<dbReference type="OrthoDB" id="9813126at2"/>
<dbReference type="PANTHER" id="PTHR46889:SF4">
    <property type="entry name" value="TRANSPOSASE INSO FOR INSERTION SEQUENCE ELEMENT IS911B-RELATED"/>
    <property type="match status" value="1"/>
</dbReference>
<evidence type="ECO:0000313" key="4">
    <source>
        <dbReference type="Proteomes" id="UP000054691"/>
    </source>
</evidence>
<dbReference type="Pfam" id="PF13333">
    <property type="entry name" value="rve_2"/>
    <property type="match status" value="1"/>
</dbReference>
<reference evidence="3 5" key="2">
    <citation type="submission" date="2018-06" db="EMBL/GenBank/DDBJ databases">
        <authorList>
            <consortium name="Pathogen Informatics"/>
            <person name="Doyle S."/>
        </authorList>
    </citation>
    <scope>NUCLEOTIDE SEQUENCE [LARGE SCALE GENOMIC DNA]</scope>
    <source>
        <strain evidence="3 5">NCTC12388</strain>
    </source>
</reference>
<protein>
    <submittedName>
        <fullName evidence="3">IS3 element protein InsF</fullName>
    </submittedName>
</protein>
<dbReference type="Proteomes" id="UP000254476">
    <property type="component" value="Unassembled WGS sequence"/>
</dbReference>
<dbReference type="EMBL" id="LNYE01000022">
    <property type="protein sequence ID" value="KTD10850.1"/>
    <property type="molecule type" value="Genomic_DNA"/>
</dbReference>
<feature type="domain" description="Integrase catalytic" evidence="1">
    <location>
        <begin position="14"/>
        <end position="54"/>
    </location>
</feature>
<accession>A0A378JA91</accession>
<evidence type="ECO:0000313" key="5">
    <source>
        <dbReference type="Proteomes" id="UP000254476"/>
    </source>
</evidence>
<dbReference type="InterPro" id="IPR001584">
    <property type="entry name" value="Integrase_cat-core"/>
</dbReference>
<reference evidence="2 4" key="1">
    <citation type="submission" date="2015-11" db="EMBL/GenBank/DDBJ databases">
        <title>Genomic analysis of 38 Legionella species identifies large and diverse effector repertoires.</title>
        <authorList>
            <person name="Burstein D."/>
            <person name="Amaro F."/>
            <person name="Zusman T."/>
            <person name="Lifshitz Z."/>
            <person name="Cohen O."/>
            <person name="Gilbert J.A."/>
            <person name="Pupko T."/>
            <person name="Shuman H.A."/>
            <person name="Segal G."/>
        </authorList>
    </citation>
    <scope>NUCLEOTIDE SEQUENCE [LARGE SCALE GENOMIC DNA]</scope>
    <source>
        <strain evidence="2 4">Lyon 8420412</strain>
    </source>
</reference>
<dbReference type="InterPro" id="IPR050900">
    <property type="entry name" value="Transposase_IS3/IS150/IS904"/>
</dbReference>
<dbReference type="AlphaFoldDB" id="A0A378JA91"/>
<sequence>MSGSGNCYDNAVMESFYHTLKVEIIYGEQYKTRKEAQLALFDYIEVFYNRKRIHSTLGFQTLNDFEAVA</sequence>
<dbReference type="Proteomes" id="UP000054691">
    <property type="component" value="Unassembled WGS sequence"/>
</dbReference>
<dbReference type="PANTHER" id="PTHR46889">
    <property type="entry name" value="TRANSPOSASE INSF FOR INSERTION SEQUENCE IS3B-RELATED"/>
    <property type="match status" value="1"/>
</dbReference>
<proteinExistence type="predicted"/>
<dbReference type="STRING" id="45066.Lgra_1816"/>
<organism evidence="3 5">
    <name type="scientific">Legionella gratiana</name>
    <dbReference type="NCBI Taxonomy" id="45066"/>
    <lineage>
        <taxon>Bacteria</taxon>
        <taxon>Pseudomonadati</taxon>
        <taxon>Pseudomonadota</taxon>
        <taxon>Gammaproteobacteria</taxon>
        <taxon>Legionellales</taxon>
        <taxon>Legionellaceae</taxon>
        <taxon>Legionella</taxon>
    </lineage>
</organism>
<keyword evidence="4" id="KW-1185">Reference proteome</keyword>
<evidence type="ECO:0000259" key="1">
    <source>
        <dbReference type="Pfam" id="PF13333"/>
    </source>
</evidence>
<evidence type="ECO:0000313" key="2">
    <source>
        <dbReference type="EMBL" id="KTD10850.1"/>
    </source>
</evidence>
<evidence type="ECO:0000313" key="3">
    <source>
        <dbReference type="EMBL" id="STX44058.1"/>
    </source>
</evidence>